<feature type="non-terminal residue" evidence="2">
    <location>
        <position position="390"/>
    </location>
</feature>
<dbReference type="AlphaFoldDB" id="A0A4V1IT48"/>
<dbReference type="Proteomes" id="UP000268535">
    <property type="component" value="Unassembled WGS sequence"/>
</dbReference>
<evidence type="ECO:0000313" key="3">
    <source>
        <dbReference type="Proteomes" id="UP000268535"/>
    </source>
</evidence>
<dbReference type="EMBL" id="ML010879">
    <property type="protein sequence ID" value="RKO95807.1"/>
    <property type="molecule type" value="Genomic_DNA"/>
</dbReference>
<organism evidence="2 3">
    <name type="scientific">Caulochytrium protostelioides</name>
    <dbReference type="NCBI Taxonomy" id="1555241"/>
    <lineage>
        <taxon>Eukaryota</taxon>
        <taxon>Fungi</taxon>
        <taxon>Fungi incertae sedis</taxon>
        <taxon>Chytridiomycota</taxon>
        <taxon>Chytridiomycota incertae sedis</taxon>
        <taxon>Chytridiomycetes</taxon>
        <taxon>Caulochytriales</taxon>
        <taxon>Caulochytriaceae</taxon>
        <taxon>Caulochytrium</taxon>
    </lineage>
</organism>
<feature type="compositionally biased region" description="Low complexity" evidence="1">
    <location>
        <begin position="78"/>
        <end position="87"/>
    </location>
</feature>
<feature type="compositionally biased region" description="Low complexity" evidence="1">
    <location>
        <begin position="201"/>
        <end position="213"/>
    </location>
</feature>
<feature type="compositionally biased region" description="Low complexity" evidence="1">
    <location>
        <begin position="279"/>
        <end position="290"/>
    </location>
</feature>
<feature type="region of interest" description="Disordered" evidence="1">
    <location>
        <begin position="1"/>
        <end position="30"/>
    </location>
</feature>
<feature type="region of interest" description="Disordered" evidence="1">
    <location>
        <begin position="188"/>
        <end position="230"/>
    </location>
</feature>
<sequence>MSSTYSLFEDALPRHAPGVGPTKGLGGSVASSHSNIRQLFDTSGPMLGDGTDPFLVVEPSGHATSSAAAAVTGGGASGSAAAGHGASSSGGGSGVPTTSPTIPNALPRGPHHSISPSKSVQSMMGSHPPSVYYPAMHLPGSHGMMPPGVGPFVPMMGPYGRGVTSSPSAGALHTFGGGVPPQDPWGGATAMRSASTEHLFSHTSGGATAAAFTGGSGPPPRTAAALPAPTSTAGAAMAASVAPGQPLPAASAAMGPPSHPGLHGVSLHDYDYGRGHGHGPAQGHPHGHPANMAHLHDPARSSTDVSGVSRPGSLSPEKTTSLDLFGHGPRPGMGAPGSSPVPGGSSGVAGSGMDAGSGGPLGAHFRIPNGQFRGLALSRSMPSMEEQLRD</sequence>
<feature type="compositionally biased region" description="Polar residues" evidence="1">
    <location>
        <begin position="114"/>
        <end position="124"/>
    </location>
</feature>
<evidence type="ECO:0000313" key="2">
    <source>
        <dbReference type="EMBL" id="RKO95807.1"/>
    </source>
</evidence>
<feature type="compositionally biased region" description="Gly residues" evidence="1">
    <location>
        <begin position="344"/>
        <end position="361"/>
    </location>
</feature>
<proteinExistence type="predicted"/>
<protein>
    <submittedName>
        <fullName evidence="2">Uncharacterized protein</fullName>
    </submittedName>
</protein>
<feature type="region of interest" description="Disordered" evidence="1">
    <location>
        <begin position="248"/>
        <end position="365"/>
    </location>
</feature>
<gene>
    <name evidence="2" type="ORF">CAUPRSCDRAFT_12491</name>
</gene>
<feature type="region of interest" description="Disordered" evidence="1">
    <location>
        <begin position="68"/>
        <end position="125"/>
    </location>
</feature>
<accession>A0A4V1IT48</accession>
<evidence type="ECO:0000256" key="1">
    <source>
        <dbReference type="SAM" id="MobiDB-lite"/>
    </source>
</evidence>
<reference evidence="3" key="1">
    <citation type="journal article" date="2018" name="Nat. Microbiol.">
        <title>Leveraging single-cell genomics to expand the fungal tree of life.</title>
        <authorList>
            <person name="Ahrendt S.R."/>
            <person name="Quandt C.A."/>
            <person name="Ciobanu D."/>
            <person name="Clum A."/>
            <person name="Salamov A."/>
            <person name="Andreopoulos B."/>
            <person name="Cheng J.F."/>
            <person name="Woyke T."/>
            <person name="Pelin A."/>
            <person name="Henrissat B."/>
            <person name="Reynolds N.K."/>
            <person name="Benny G.L."/>
            <person name="Smith M.E."/>
            <person name="James T.Y."/>
            <person name="Grigoriev I.V."/>
        </authorList>
    </citation>
    <scope>NUCLEOTIDE SEQUENCE [LARGE SCALE GENOMIC DNA]</scope>
    <source>
        <strain evidence="3">ATCC 52028</strain>
    </source>
</reference>
<name>A0A4V1IT48_9FUNG</name>